<evidence type="ECO:0000259" key="1">
    <source>
        <dbReference type="Pfam" id="PF10646"/>
    </source>
</evidence>
<dbReference type="PROSITE" id="PS51257">
    <property type="entry name" value="PROKAR_LIPOPROTEIN"/>
    <property type="match status" value="1"/>
</dbReference>
<sequence length="633" mass="68243">MDRRTLLRLAGAGATVGGLSACGIASHDGIVVDGTGPVPIGGASGTPARRPTWGVGLEAKALIRDFLYQPAGDDGPEQARARCRAYLGGEIAPNWKPGNEIIVIWLDQEQFDVAIPTSTGDSTVVRIEFYPLGKLTAKGLVPLATTKLITADVWVTPRTPNGTDNVITKIDYQAGNPADVKSSMLLSSVKNTMLLSSFALSQLYDYRALYFFSATATKELVPDARYVYKSPDTPSHRKAIELLAAGPSDWLAGIVAQPLEMKLKDTPTTDSGKIVVNLSQFDVKEPDLFDPLVAQLSWTLLPEVKTITTRDTSPIQIKVESVVKAEAGKPYKSYNAAAARHPANRLFAVADGKVRRIRIGEALDAKVTFLDETTPNQNQGIEWAACLASKTAPEDIGALAVVRIEGNRPKLIIYPRTDSSSEPRQIRFDKTPDKILRPVFVDRENLLAVADGRLYHVRTTIDAAPQWIPIQGITDPITAYALSPERRRLAVVTSDGLFVVALGRELEGDKISAAGVRRVPTVPSNLTGVGFTGESWLAVAGFHRGNAGIMEISLDGGVIGRSGGQTWLKYQGFLSITSLMAYPDNPDPERGAGIGRVVYTANNSAYETQTISLSADVIGPKPEGRVINPFFLE</sequence>
<dbReference type="Pfam" id="PF10646">
    <property type="entry name" value="Germane"/>
    <property type="match status" value="1"/>
</dbReference>
<gene>
    <name evidence="2" type="ORF">ACFOZ4_38680</name>
</gene>
<organism evidence="2 3">
    <name type="scientific">Hamadaea flava</name>
    <dbReference type="NCBI Taxonomy" id="1742688"/>
    <lineage>
        <taxon>Bacteria</taxon>
        <taxon>Bacillati</taxon>
        <taxon>Actinomycetota</taxon>
        <taxon>Actinomycetes</taxon>
        <taxon>Micromonosporales</taxon>
        <taxon>Micromonosporaceae</taxon>
        <taxon>Hamadaea</taxon>
    </lineage>
</organism>
<dbReference type="RefSeq" id="WP_253760209.1">
    <property type="nucleotide sequence ID" value="NZ_JAMZDZ010000001.1"/>
</dbReference>
<feature type="domain" description="GerMN" evidence="1">
    <location>
        <begin position="209"/>
        <end position="308"/>
    </location>
</feature>
<protein>
    <submittedName>
        <fullName evidence="2">GerMN domain-containing protein</fullName>
    </submittedName>
</protein>
<evidence type="ECO:0000313" key="2">
    <source>
        <dbReference type="EMBL" id="MFC4136569.1"/>
    </source>
</evidence>
<dbReference type="Proteomes" id="UP001595816">
    <property type="component" value="Unassembled WGS sequence"/>
</dbReference>
<name>A0ABV8M1T4_9ACTN</name>
<accession>A0ABV8M1T4</accession>
<keyword evidence="3" id="KW-1185">Reference proteome</keyword>
<dbReference type="InterPro" id="IPR019606">
    <property type="entry name" value="GerMN"/>
</dbReference>
<dbReference type="EMBL" id="JBHSAY010000033">
    <property type="protein sequence ID" value="MFC4136569.1"/>
    <property type="molecule type" value="Genomic_DNA"/>
</dbReference>
<dbReference type="SUPFAM" id="SSF82171">
    <property type="entry name" value="DPP6 N-terminal domain-like"/>
    <property type="match status" value="1"/>
</dbReference>
<reference evidence="3" key="1">
    <citation type="journal article" date="2019" name="Int. J. Syst. Evol. Microbiol.">
        <title>The Global Catalogue of Microorganisms (GCM) 10K type strain sequencing project: providing services to taxonomists for standard genome sequencing and annotation.</title>
        <authorList>
            <consortium name="The Broad Institute Genomics Platform"/>
            <consortium name="The Broad Institute Genome Sequencing Center for Infectious Disease"/>
            <person name="Wu L."/>
            <person name="Ma J."/>
        </authorList>
    </citation>
    <scope>NUCLEOTIDE SEQUENCE [LARGE SCALE GENOMIC DNA]</scope>
    <source>
        <strain evidence="3">CGMCC 4.7289</strain>
    </source>
</reference>
<comment type="caution">
    <text evidence="2">The sequence shown here is derived from an EMBL/GenBank/DDBJ whole genome shotgun (WGS) entry which is preliminary data.</text>
</comment>
<evidence type="ECO:0000313" key="3">
    <source>
        <dbReference type="Proteomes" id="UP001595816"/>
    </source>
</evidence>
<proteinExistence type="predicted"/>